<dbReference type="Proteomes" id="UP000231567">
    <property type="component" value="Unassembled WGS sequence"/>
</dbReference>
<name>A0A2G9YQI8_9BACT</name>
<evidence type="ECO:0000313" key="1">
    <source>
        <dbReference type="EMBL" id="PIP21464.1"/>
    </source>
</evidence>
<proteinExistence type="predicted"/>
<dbReference type="NCBIfam" id="TIGR04256">
    <property type="entry name" value="GxxExxY"/>
    <property type="match status" value="1"/>
</dbReference>
<comment type="caution">
    <text evidence="1">The sequence shown here is derived from an EMBL/GenBank/DDBJ whole genome shotgun (WGS) entry which is preliminary data.</text>
</comment>
<reference evidence="1 2" key="1">
    <citation type="submission" date="2017-09" db="EMBL/GenBank/DDBJ databases">
        <title>Depth-based differentiation of microbial function through sediment-hosted aquifers and enrichment of novel symbionts in the deep terrestrial subsurface.</title>
        <authorList>
            <person name="Probst A.J."/>
            <person name="Ladd B."/>
            <person name="Jarett J.K."/>
            <person name="Geller-Mcgrath D.E."/>
            <person name="Sieber C.M."/>
            <person name="Emerson J.B."/>
            <person name="Anantharaman K."/>
            <person name="Thomas B.C."/>
            <person name="Malmstrom R."/>
            <person name="Stieglmeier M."/>
            <person name="Klingl A."/>
            <person name="Woyke T."/>
            <person name="Ryan C.M."/>
            <person name="Banfield J.F."/>
        </authorList>
    </citation>
    <scope>NUCLEOTIDE SEQUENCE [LARGE SCALE GENOMIC DNA]</scope>
    <source>
        <strain evidence="1">CG23_combo_of_CG06-09_8_20_14_all_40_13</strain>
    </source>
</reference>
<dbReference type="Pfam" id="PF13366">
    <property type="entry name" value="PDDEXK_3"/>
    <property type="match status" value="1"/>
</dbReference>
<gene>
    <name evidence="1" type="ORF">COX39_02960</name>
</gene>
<dbReference type="EMBL" id="PCRM01000039">
    <property type="protein sequence ID" value="PIP21464.1"/>
    <property type="molecule type" value="Genomic_DNA"/>
</dbReference>
<dbReference type="AlphaFoldDB" id="A0A2G9YQI8"/>
<accession>A0A2G9YQI8</accession>
<sequence>MAKIIYKKESYEIIGCCYEVFNTLGPGLRESTYQKALAEILKQKQKNFKSQVRVSLKINNKVFDTYILDFLIDNAIAVELKVGDHFFRRDIEQIFSYLKSMKLKLGLLINFTSKGVRFKRIINLNK</sequence>
<evidence type="ECO:0000313" key="2">
    <source>
        <dbReference type="Proteomes" id="UP000231567"/>
    </source>
</evidence>
<protein>
    <recommendedName>
        <fullName evidence="3">GxxExxY protein</fullName>
    </recommendedName>
</protein>
<dbReference type="InterPro" id="IPR026350">
    <property type="entry name" value="GxxExxY"/>
</dbReference>
<evidence type="ECO:0008006" key="3">
    <source>
        <dbReference type="Google" id="ProtNLM"/>
    </source>
</evidence>
<organism evidence="1 2">
    <name type="scientific">Candidatus Nealsonbacteria bacterium CG23_combo_of_CG06-09_8_20_14_all_40_13</name>
    <dbReference type="NCBI Taxonomy" id="1974724"/>
    <lineage>
        <taxon>Bacteria</taxon>
        <taxon>Candidatus Nealsoniibacteriota</taxon>
    </lineage>
</organism>